<feature type="region of interest" description="Disordered" evidence="1">
    <location>
        <begin position="553"/>
        <end position="588"/>
    </location>
</feature>
<protein>
    <submittedName>
        <fullName evidence="4">Uncharacterized protein</fullName>
    </submittedName>
</protein>
<keyword evidence="2" id="KW-1133">Transmembrane helix</keyword>
<evidence type="ECO:0000256" key="3">
    <source>
        <dbReference type="SAM" id="SignalP"/>
    </source>
</evidence>
<comment type="caution">
    <text evidence="4">The sequence shown here is derived from an EMBL/GenBank/DDBJ whole genome shotgun (WGS) entry which is preliminary data.</text>
</comment>
<evidence type="ECO:0000256" key="1">
    <source>
        <dbReference type="SAM" id="MobiDB-lite"/>
    </source>
</evidence>
<feature type="compositionally biased region" description="Basic and acidic residues" evidence="1">
    <location>
        <begin position="578"/>
        <end position="588"/>
    </location>
</feature>
<keyword evidence="2" id="KW-0812">Transmembrane</keyword>
<feature type="chain" id="PRO_5046771325" evidence="3">
    <location>
        <begin position="18"/>
        <end position="716"/>
    </location>
</feature>
<keyword evidence="3" id="KW-0732">Signal</keyword>
<feature type="compositionally biased region" description="Basic and acidic residues" evidence="1">
    <location>
        <begin position="553"/>
        <end position="563"/>
    </location>
</feature>
<feature type="compositionally biased region" description="Basic and acidic residues" evidence="1">
    <location>
        <begin position="378"/>
        <end position="390"/>
    </location>
</feature>
<proteinExistence type="predicted"/>
<feature type="region of interest" description="Disordered" evidence="1">
    <location>
        <begin position="372"/>
        <end position="419"/>
    </location>
</feature>
<keyword evidence="5" id="KW-1185">Reference proteome</keyword>
<gene>
    <name evidence="4" type="ORF">JYU34_018428</name>
</gene>
<feature type="transmembrane region" description="Helical" evidence="2">
    <location>
        <begin position="668"/>
        <end position="689"/>
    </location>
</feature>
<evidence type="ECO:0000313" key="5">
    <source>
        <dbReference type="Proteomes" id="UP000823941"/>
    </source>
</evidence>
<feature type="compositionally biased region" description="Polar residues" evidence="1">
    <location>
        <begin position="43"/>
        <end position="60"/>
    </location>
</feature>
<sequence length="716" mass="80443">MFVQLLFFLTLMLTLEAEWVEIPQQHYVKPGRSPDTPGHAATKQETLQTSTPRNKNTNPASKHRATTTTERIHETSAKRVSSNTSANPHRVKANVLKVPATIARVEHVKKPAKDNKHSTASKSVVAKSHSDEESPSSFLTNKKNTFHSKEHDSELGLEIYKLTLPKEKTETTTRSAVARKPLVNKGSNRIYLYSTPDPNEHIKATTEKVKIAAQTTDKASKPNKVRGGHHNTEKRNNIKSINETLKSVNSIEDISAGSRTPSGINPFLNKNSNRRIYIHGSSEENIHSMTAKTRPPTEKSNHNIGVKVSSKGSNPKNRTRGNPRTTTESPGHYTTVKNVRPHVPNRIYINQIVKSQDVKHSSTTNVPAVFRPHREKHKSTTESTEVHSIKESNISTKYLSTEQSDESDKSQSEEVKTNPQVIKKNDFKIKNVKRVEKLPTNRHKDDIKVVSVESVDSGIMDQIPLDAPIRRIDISSITSPDDPEFITKQEFVDEDDAKHMFKDYEEVEPTPDIDRVLSGSSSAQDDEVSVEHYEDVIVDPPKLDNFYDTYEQHTETNKDDPENIPKPITNPKDNIANNDKHTVPSDEKQPRPIENVIKFMKVVSDTISKNTHRSIKSKMRYLEDLRDTLLMNIEHRIDSAWPDGAAAEGARGRRSARGHVEFPSSEGALMSISFLTFAVFLIKLVLQVIHTYKNKAMMMTPAVVAISRAAAAFRNP</sequence>
<feature type="signal peptide" evidence="3">
    <location>
        <begin position="1"/>
        <end position="17"/>
    </location>
</feature>
<accession>A0ABQ7PXK6</accession>
<feature type="region of interest" description="Disordered" evidence="1">
    <location>
        <begin position="508"/>
        <end position="530"/>
    </location>
</feature>
<feature type="compositionally biased region" description="Basic and acidic residues" evidence="1">
    <location>
        <begin position="406"/>
        <end position="416"/>
    </location>
</feature>
<reference evidence="4 5" key="1">
    <citation type="submission" date="2021-06" db="EMBL/GenBank/DDBJ databases">
        <title>A haploid diamondback moth (Plutella xylostella L.) genome assembly resolves 31 chromosomes and identifies a diamide resistance mutation.</title>
        <authorList>
            <person name="Ward C.M."/>
            <person name="Perry K.D."/>
            <person name="Baker G."/>
            <person name="Powis K."/>
            <person name="Heckel D.G."/>
            <person name="Baxter S.W."/>
        </authorList>
    </citation>
    <scope>NUCLEOTIDE SEQUENCE [LARGE SCALE GENOMIC DNA]</scope>
    <source>
        <strain evidence="4 5">LV</strain>
        <tissue evidence="4">Single pupa</tissue>
    </source>
</reference>
<feature type="region of interest" description="Disordered" evidence="1">
    <location>
        <begin position="288"/>
        <end position="337"/>
    </location>
</feature>
<feature type="compositionally biased region" description="Basic and acidic residues" evidence="1">
    <location>
        <begin position="106"/>
        <end position="117"/>
    </location>
</feature>
<organism evidence="4 5">
    <name type="scientific">Plutella xylostella</name>
    <name type="common">Diamondback moth</name>
    <name type="synonym">Plutella maculipennis</name>
    <dbReference type="NCBI Taxonomy" id="51655"/>
    <lineage>
        <taxon>Eukaryota</taxon>
        <taxon>Metazoa</taxon>
        <taxon>Ecdysozoa</taxon>
        <taxon>Arthropoda</taxon>
        <taxon>Hexapoda</taxon>
        <taxon>Insecta</taxon>
        <taxon>Pterygota</taxon>
        <taxon>Neoptera</taxon>
        <taxon>Endopterygota</taxon>
        <taxon>Lepidoptera</taxon>
        <taxon>Glossata</taxon>
        <taxon>Ditrysia</taxon>
        <taxon>Yponomeutoidea</taxon>
        <taxon>Plutellidae</taxon>
        <taxon>Plutella</taxon>
    </lineage>
</organism>
<dbReference type="EMBL" id="JAHIBW010000025">
    <property type="protein sequence ID" value="KAG7297711.1"/>
    <property type="molecule type" value="Genomic_DNA"/>
</dbReference>
<feature type="compositionally biased region" description="Polar residues" evidence="1">
    <location>
        <begin position="391"/>
        <end position="401"/>
    </location>
</feature>
<feature type="compositionally biased region" description="Polar residues" evidence="1">
    <location>
        <begin position="78"/>
        <end position="87"/>
    </location>
</feature>
<keyword evidence="2" id="KW-0472">Membrane</keyword>
<feature type="region of interest" description="Disordered" evidence="1">
    <location>
        <begin position="106"/>
        <end position="143"/>
    </location>
</feature>
<feature type="region of interest" description="Disordered" evidence="1">
    <location>
        <begin position="30"/>
        <end position="94"/>
    </location>
</feature>
<dbReference type="Proteomes" id="UP000823941">
    <property type="component" value="Chromosome 25"/>
</dbReference>
<evidence type="ECO:0000256" key="2">
    <source>
        <dbReference type="SAM" id="Phobius"/>
    </source>
</evidence>
<feature type="region of interest" description="Disordered" evidence="1">
    <location>
        <begin position="213"/>
        <end position="233"/>
    </location>
</feature>
<feature type="compositionally biased region" description="Polar residues" evidence="1">
    <location>
        <begin position="310"/>
        <end position="329"/>
    </location>
</feature>
<name>A0ABQ7PXK6_PLUXY</name>
<evidence type="ECO:0000313" key="4">
    <source>
        <dbReference type="EMBL" id="KAG7297711.1"/>
    </source>
</evidence>